<feature type="compositionally biased region" description="Acidic residues" evidence="1">
    <location>
        <begin position="61"/>
        <end position="72"/>
    </location>
</feature>
<organism evidence="2 3">
    <name type="scientific">Laetiporus sulphureus 93-53</name>
    <dbReference type="NCBI Taxonomy" id="1314785"/>
    <lineage>
        <taxon>Eukaryota</taxon>
        <taxon>Fungi</taxon>
        <taxon>Dikarya</taxon>
        <taxon>Basidiomycota</taxon>
        <taxon>Agaricomycotina</taxon>
        <taxon>Agaricomycetes</taxon>
        <taxon>Polyporales</taxon>
        <taxon>Laetiporus</taxon>
    </lineage>
</organism>
<dbReference type="InterPro" id="IPR040521">
    <property type="entry name" value="KDZ"/>
</dbReference>
<dbReference type="GeneID" id="63829580"/>
<dbReference type="InParanoid" id="A0A165EAN7"/>
<dbReference type="PANTHER" id="PTHR33096:SF1">
    <property type="entry name" value="CXC1-LIKE CYSTEINE CLUSTER ASSOCIATED WITH KDZ TRANSPOSASES DOMAIN-CONTAINING PROTEIN"/>
    <property type="match status" value="1"/>
</dbReference>
<dbReference type="EMBL" id="KV427623">
    <property type="protein sequence ID" value="KZT06605.1"/>
    <property type="molecule type" value="Genomic_DNA"/>
</dbReference>
<reference evidence="2 3" key="1">
    <citation type="journal article" date="2016" name="Mol. Biol. Evol.">
        <title>Comparative Genomics of Early-Diverging Mushroom-Forming Fungi Provides Insights into the Origins of Lignocellulose Decay Capabilities.</title>
        <authorList>
            <person name="Nagy L.G."/>
            <person name="Riley R."/>
            <person name="Tritt A."/>
            <person name="Adam C."/>
            <person name="Daum C."/>
            <person name="Floudas D."/>
            <person name="Sun H."/>
            <person name="Yadav J.S."/>
            <person name="Pangilinan J."/>
            <person name="Larsson K.H."/>
            <person name="Matsuura K."/>
            <person name="Barry K."/>
            <person name="Labutti K."/>
            <person name="Kuo R."/>
            <person name="Ohm R.A."/>
            <person name="Bhattacharya S.S."/>
            <person name="Shirouzu T."/>
            <person name="Yoshinaga Y."/>
            <person name="Martin F.M."/>
            <person name="Grigoriev I.V."/>
            <person name="Hibbett D.S."/>
        </authorList>
    </citation>
    <scope>NUCLEOTIDE SEQUENCE [LARGE SCALE GENOMIC DNA]</scope>
    <source>
        <strain evidence="2 3">93-53</strain>
    </source>
</reference>
<dbReference type="RefSeq" id="XP_040764345.1">
    <property type="nucleotide sequence ID" value="XM_040912552.1"/>
</dbReference>
<evidence type="ECO:0000313" key="2">
    <source>
        <dbReference type="EMBL" id="KZT06605.1"/>
    </source>
</evidence>
<dbReference type="Proteomes" id="UP000076871">
    <property type="component" value="Unassembled WGS sequence"/>
</dbReference>
<feature type="region of interest" description="Disordered" evidence="1">
    <location>
        <begin position="50"/>
        <end position="79"/>
    </location>
</feature>
<dbReference type="AlphaFoldDB" id="A0A165EAN7"/>
<protein>
    <submittedName>
        <fullName evidence="2">Uncharacterized protein</fullName>
    </submittedName>
</protein>
<accession>A0A165EAN7</accession>
<gene>
    <name evidence="2" type="ORF">LAESUDRAFT_759121</name>
</gene>
<dbReference type="OrthoDB" id="2689725at2759"/>
<dbReference type="Pfam" id="PF18758">
    <property type="entry name" value="KDZ"/>
    <property type="match status" value="2"/>
</dbReference>
<name>A0A165EAN7_9APHY</name>
<keyword evidence="3" id="KW-1185">Reference proteome</keyword>
<sequence length="380" mass="42925">MDNNNSLKQIAQVGSRACGDMHNFKASNYFLLRDFVDCYANEVKSRPRSKKVDACSGQPVQDDDEAESDGDGDVPSMKTSMMVEGDLTDSDDGNVTTAPCVTNWKAAASEDHKRMWAIFDEAGIFVAACRHGLVLWVADMVQSGELTKYPLAILAKALEVFGIRLIVPYDIGLAAKQRSMQNHPNVIKGMGLEDGETLEHLFSASNSLASVIRYMSPYRRHVLIDLFFQQWNNEKYSNLSLMLYNNCIQALKIINEDLVTLANTMQTLGVSHDDLIKWSLKHFETLGQKPPWDVHTIAYVEKLQEWCAVHVQVETAHAQFVSSIPSDYTFVLPSAGTVDYYTEASHTQKLETKWHYSEERERMLLHEVATMEVKMGIMRR</sequence>
<proteinExistence type="predicted"/>
<evidence type="ECO:0000256" key="1">
    <source>
        <dbReference type="SAM" id="MobiDB-lite"/>
    </source>
</evidence>
<dbReference type="STRING" id="1314785.A0A165EAN7"/>
<dbReference type="PANTHER" id="PTHR33096">
    <property type="entry name" value="CXC2 DOMAIN-CONTAINING PROTEIN"/>
    <property type="match status" value="1"/>
</dbReference>
<evidence type="ECO:0000313" key="3">
    <source>
        <dbReference type="Proteomes" id="UP000076871"/>
    </source>
</evidence>